<organism evidence="2 3">
    <name type="scientific">Geosmithia morbida</name>
    <dbReference type="NCBI Taxonomy" id="1094350"/>
    <lineage>
        <taxon>Eukaryota</taxon>
        <taxon>Fungi</taxon>
        <taxon>Dikarya</taxon>
        <taxon>Ascomycota</taxon>
        <taxon>Pezizomycotina</taxon>
        <taxon>Sordariomycetes</taxon>
        <taxon>Hypocreomycetidae</taxon>
        <taxon>Hypocreales</taxon>
        <taxon>Bionectriaceae</taxon>
        <taxon>Geosmithia</taxon>
    </lineage>
</organism>
<dbReference type="AlphaFoldDB" id="A0A9P4YSS0"/>
<feature type="signal peptide" evidence="1">
    <location>
        <begin position="1"/>
        <end position="18"/>
    </location>
</feature>
<evidence type="ECO:0000313" key="3">
    <source>
        <dbReference type="Proteomes" id="UP000749293"/>
    </source>
</evidence>
<comment type="caution">
    <text evidence="2">The sequence shown here is derived from an EMBL/GenBank/DDBJ whole genome shotgun (WGS) entry which is preliminary data.</text>
</comment>
<gene>
    <name evidence="2" type="ORF">GMORB2_3130</name>
</gene>
<dbReference type="PROSITE" id="PS51257">
    <property type="entry name" value="PROKAR_LIPOPROTEIN"/>
    <property type="match status" value="1"/>
</dbReference>
<reference evidence="2" key="1">
    <citation type="submission" date="2020-03" db="EMBL/GenBank/DDBJ databases">
        <title>Site-based positive gene gene selection in Geosmithia morbida across the United States reveals a broad range of putative effectors and factors for local host and environmental adapation.</title>
        <authorList>
            <person name="Onufrak A."/>
            <person name="Murdoch R.W."/>
            <person name="Gazis R."/>
            <person name="Huff M."/>
            <person name="Staton M."/>
            <person name="Klingeman W."/>
            <person name="Hadziabdic D."/>
        </authorList>
    </citation>
    <scope>NUCLEOTIDE SEQUENCE</scope>
    <source>
        <strain evidence="2">1262</strain>
    </source>
</reference>
<dbReference type="Proteomes" id="UP000749293">
    <property type="component" value="Unassembled WGS sequence"/>
</dbReference>
<evidence type="ECO:0000256" key="1">
    <source>
        <dbReference type="SAM" id="SignalP"/>
    </source>
</evidence>
<protein>
    <submittedName>
        <fullName evidence="2">Uncharacterized protein</fullName>
    </submittedName>
</protein>
<keyword evidence="1" id="KW-0732">Signal</keyword>
<dbReference type="RefSeq" id="XP_035318981.1">
    <property type="nucleotide sequence ID" value="XM_035465106.1"/>
</dbReference>
<accession>A0A9P4YSS0</accession>
<feature type="chain" id="PRO_5040161050" evidence="1">
    <location>
        <begin position="19"/>
        <end position="108"/>
    </location>
</feature>
<evidence type="ECO:0000313" key="2">
    <source>
        <dbReference type="EMBL" id="KAF4120329.1"/>
    </source>
</evidence>
<dbReference type="OrthoDB" id="4977986at2759"/>
<dbReference type="GeneID" id="55969358"/>
<keyword evidence="3" id="KW-1185">Reference proteome</keyword>
<name>A0A9P4YSS0_9HYPO</name>
<sequence length="108" mass="11736">MRFSIASVAIFPAALVAAFDEYAGTFHSTTGCHDTTPHFVKGAAHTDCTILNETANSLSAYENRPRGYCHISLYSDTACVDELEPYADLVGTCQDVAGIKSFKTDCYR</sequence>
<proteinExistence type="predicted"/>
<dbReference type="EMBL" id="JAANYQ010000017">
    <property type="protein sequence ID" value="KAF4120329.1"/>
    <property type="molecule type" value="Genomic_DNA"/>
</dbReference>